<proteinExistence type="predicted"/>
<dbReference type="STRING" id="699218.HMPREF0889_1248"/>
<accession>D3LWA6</accession>
<reference evidence="2" key="1">
    <citation type="submission" date="2009-12" db="EMBL/GenBank/DDBJ databases">
        <title>Sequence of Clostridiales genomosp. BVAB3 str. UPII9-5.</title>
        <authorList>
            <person name="Madupu R."/>
            <person name="Durkin A.S."/>
            <person name="Torralba M."/>
            <person name="Methe B."/>
            <person name="Sutton G.G."/>
            <person name="Strausberg R.L."/>
            <person name="Nelson K.E."/>
        </authorList>
    </citation>
    <scope>NUCLEOTIDE SEQUENCE [LARGE SCALE GENOMIC DNA]</scope>
    <source>
        <strain evidence="2">28L</strain>
    </source>
</reference>
<sequence length="39" mass="4334">MTGKSTLPGYLQRADGWCESVIEGKGKSSLKRRAEDIKH</sequence>
<name>D3LWA6_9FIRM</name>
<evidence type="ECO:0000313" key="2">
    <source>
        <dbReference type="Proteomes" id="UP000003242"/>
    </source>
</evidence>
<comment type="caution">
    <text evidence="1">The sequence shown here is derived from an EMBL/GenBank/DDBJ whole genome shotgun (WGS) entry which is preliminary data.</text>
</comment>
<gene>
    <name evidence="1" type="ORF">HMPREF0889_1248</name>
</gene>
<evidence type="ECO:0000313" key="1">
    <source>
        <dbReference type="EMBL" id="EFD93573.1"/>
    </source>
</evidence>
<dbReference type="Proteomes" id="UP000003242">
    <property type="component" value="Unassembled WGS sequence"/>
</dbReference>
<protein>
    <submittedName>
        <fullName evidence="1">Uncharacterized protein</fullName>
    </submittedName>
</protein>
<dbReference type="EMBL" id="ADGP01000023">
    <property type="protein sequence ID" value="EFD93573.1"/>
    <property type="molecule type" value="Genomic_DNA"/>
</dbReference>
<dbReference type="AlphaFoldDB" id="D3LWA6"/>
<organism evidence="1 2">
    <name type="scientific">Megasphaera lornae</name>
    <dbReference type="NCBI Taxonomy" id="1000568"/>
    <lineage>
        <taxon>Bacteria</taxon>
        <taxon>Bacillati</taxon>
        <taxon>Bacillota</taxon>
        <taxon>Negativicutes</taxon>
        <taxon>Veillonellales</taxon>
        <taxon>Veillonellaceae</taxon>
        <taxon>Megasphaera</taxon>
    </lineage>
</organism>